<dbReference type="Pfam" id="PF17921">
    <property type="entry name" value="Integrase_H2C2"/>
    <property type="match status" value="1"/>
</dbReference>
<dbReference type="Gene3D" id="3.30.420.10">
    <property type="entry name" value="Ribonuclease H-like superfamily/Ribonuclease H"/>
    <property type="match status" value="1"/>
</dbReference>
<evidence type="ECO:0000259" key="2">
    <source>
        <dbReference type="PROSITE" id="PS50994"/>
    </source>
</evidence>
<dbReference type="SUPFAM" id="SSF53098">
    <property type="entry name" value="Ribonuclease H-like"/>
    <property type="match status" value="1"/>
</dbReference>
<reference evidence="3 4" key="1">
    <citation type="submission" date="2023-02" db="EMBL/GenBank/DDBJ databases">
        <title>LHISI_Scaffold_Assembly.</title>
        <authorList>
            <person name="Stuart O.P."/>
            <person name="Cleave R."/>
            <person name="Magrath M.J.L."/>
            <person name="Mikheyev A.S."/>
        </authorList>
    </citation>
    <scope>NUCLEOTIDE SEQUENCE [LARGE SCALE GENOMIC DNA]</scope>
    <source>
        <strain evidence="3">Daus_M_001</strain>
        <tissue evidence="3">Leg muscle</tissue>
    </source>
</reference>
<dbReference type="PANTHER" id="PTHR37984:SF5">
    <property type="entry name" value="PROTEIN NYNRIN-LIKE"/>
    <property type="match status" value="1"/>
</dbReference>
<keyword evidence="4" id="KW-1185">Reference proteome</keyword>
<dbReference type="InterPro" id="IPR036397">
    <property type="entry name" value="RNaseH_sf"/>
</dbReference>
<comment type="caution">
    <text evidence="3">The sequence shown here is derived from an EMBL/GenBank/DDBJ whole genome shotgun (WGS) entry which is preliminary data.</text>
</comment>
<dbReference type="Proteomes" id="UP001159363">
    <property type="component" value="Chromosome 2"/>
</dbReference>
<organism evidence="3 4">
    <name type="scientific">Dryococelus australis</name>
    <dbReference type="NCBI Taxonomy" id="614101"/>
    <lineage>
        <taxon>Eukaryota</taxon>
        <taxon>Metazoa</taxon>
        <taxon>Ecdysozoa</taxon>
        <taxon>Arthropoda</taxon>
        <taxon>Hexapoda</taxon>
        <taxon>Insecta</taxon>
        <taxon>Pterygota</taxon>
        <taxon>Neoptera</taxon>
        <taxon>Polyneoptera</taxon>
        <taxon>Phasmatodea</taxon>
        <taxon>Verophasmatodea</taxon>
        <taxon>Anareolatae</taxon>
        <taxon>Phasmatidae</taxon>
        <taxon>Eurycanthinae</taxon>
        <taxon>Dryococelus</taxon>
    </lineage>
</organism>
<evidence type="ECO:0000256" key="1">
    <source>
        <dbReference type="ARBA" id="ARBA00012493"/>
    </source>
</evidence>
<dbReference type="PROSITE" id="PS50994">
    <property type="entry name" value="INTEGRASE"/>
    <property type="match status" value="1"/>
</dbReference>
<protein>
    <recommendedName>
        <fullName evidence="1">RNA-directed DNA polymerase</fullName>
        <ecNumber evidence="1">2.7.7.49</ecNumber>
    </recommendedName>
</protein>
<dbReference type="InterPro" id="IPR050951">
    <property type="entry name" value="Retrovirus_Pol_polyprotein"/>
</dbReference>
<dbReference type="InterPro" id="IPR041588">
    <property type="entry name" value="Integrase_H2C2"/>
</dbReference>
<name>A0ABQ9I6T5_9NEOP</name>
<dbReference type="EMBL" id="JARBHB010000002">
    <property type="protein sequence ID" value="KAJ8892346.1"/>
    <property type="molecule type" value="Genomic_DNA"/>
</dbReference>
<proteinExistence type="predicted"/>
<feature type="domain" description="Integrase catalytic" evidence="2">
    <location>
        <begin position="151"/>
        <end position="244"/>
    </location>
</feature>
<evidence type="ECO:0000313" key="3">
    <source>
        <dbReference type="EMBL" id="KAJ8892346.1"/>
    </source>
</evidence>
<dbReference type="InterPro" id="IPR001584">
    <property type="entry name" value="Integrase_cat-core"/>
</dbReference>
<evidence type="ECO:0000313" key="4">
    <source>
        <dbReference type="Proteomes" id="UP001159363"/>
    </source>
</evidence>
<dbReference type="PANTHER" id="PTHR37984">
    <property type="entry name" value="PROTEIN CBG26694"/>
    <property type="match status" value="1"/>
</dbReference>
<gene>
    <name evidence="3" type="ORF">PR048_004926</name>
</gene>
<sequence length="244" mass="27780">MSRLPSTAPVGVKLCNFLYLTMPLVSPDKVAQETKKDPVLSKVIKVCENGWPHHCSNKILKPFFTVRHQLSIRDWVLLNGNRIVIPQSLQAKVLSILHHDHTGVVHTCMLARSCMWWKDMDEDICRISECCPACHQTQNAHTSFQSMLKCLLEVFARFAFPRTIVYDNGPPFCARDLAQFCRLRAIKLLFTPPYNPSSNGLAERSVQTFKKLLTRSLISHPSGTLSLNQRLNDCLLRIVPHPHQ</sequence>
<dbReference type="InterPro" id="IPR012337">
    <property type="entry name" value="RNaseH-like_sf"/>
</dbReference>
<dbReference type="EC" id="2.7.7.49" evidence="1"/>
<accession>A0ABQ9I6T5</accession>